<dbReference type="Proteomes" id="UP000054018">
    <property type="component" value="Unassembled WGS sequence"/>
</dbReference>
<name>A0A0D0AA05_9AGAM</name>
<dbReference type="AlphaFoldDB" id="A0A0D0AA05"/>
<reference evidence="3" key="2">
    <citation type="submission" date="2015-01" db="EMBL/GenBank/DDBJ databases">
        <title>Evolutionary Origins and Diversification of the Mycorrhizal Mutualists.</title>
        <authorList>
            <consortium name="DOE Joint Genome Institute"/>
            <consortium name="Mycorrhizal Genomics Consortium"/>
            <person name="Kohler A."/>
            <person name="Kuo A."/>
            <person name="Nagy L.G."/>
            <person name="Floudas D."/>
            <person name="Copeland A."/>
            <person name="Barry K.W."/>
            <person name="Cichocki N."/>
            <person name="Veneault-Fourrey C."/>
            <person name="LaButti K."/>
            <person name="Lindquist E.A."/>
            <person name="Lipzen A."/>
            <person name="Lundell T."/>
            <person name="Morin E."/>
            <person name="Murat C."/>
            <person name="Riley R."/>
            <person name="Ohm R."/>
            <person name="Sun H."/>
            <person name="Tunlid A."/>
            <person name="Henrissat B."/>
            <person name="Grigoriev I.V."/>
            <person name="Hibbett D.S."/>
            <person name="Martin F."/>
        </authorList>
    </citation>
    <scope>NUCLEOTIDE SEQUENCE [LARGE SCALE GENOMIC DNA]</scope>
    <source>
        <strain evidence="3">441</strain>
    </source>
</reference>
<dbReference type="STRING" id="765257.A0A0D0AA05"/>
<accession>A0A0D0AA05</accession>
<feature type="compositionally biased region" description="Polar residues" evidence="1">
    <location>
        <begin position="16"/>
        <end position="31"/>
    </location>
</feature>
<feature type="compositionally biased region" description="Polar residues" evidence="1">
    <location>
        <begin position="217"/>
        <end position="226"/>
    </location>
</feature>
<proteinExistence type="predicted"/>
<keyword evidence="3" id="KW-1185">Reference proteome</keyword>
<evidence type="ECO:0000256" key="1">
    <source>
        <dbReference type="SAM" id="MobiDB-lite"/>
    </source>
</evidence>
<feature type="compositionally biased region" description="Low complexity" evidence="1">
    <location>
        <begin position="132"/>
        <end position="147"/>
    </location>
</feature>
<evidence type="ECO:0000313" key="3">
    <source>
        <dbReference type="Proteomes" id="UP000054018"/>
    </source>
</evidence>
<feature type="compositionally biased region" description="Polar residues" evidence="1">
    <location>
        <begin position="152"/>
        <end position="163"/>
    </location>
</feature>
<evidence type="ECO:0000313" key="2">
    <source>
        <dbReference type="EMBL" id="KIK28833.1"/>
    </source>
</evidence>
<gene>
    <name evidence="2" type="ORF">PISMIDRAFT_654977</name>
</gene>
<reference evidence="2 3" key="1">
    <citation type="submission" date="2014-04" db="EMBL/GenBank/DDBJ databases">
        <authorList>
            <consortium name="DOE Joint Genome Institute"/>
            <person name="Kuo A."/>
            <person name="Kohler A."/>
            <person name="Costa M.D."/>
            <person name="Nagy L.G."/>
            <person name="Floudas D."/>
            <person name="Copeland A."/>
            <person name="Barry K.W."/>
            <person name="Cichocki N."/>
            <person name="Veneault-Fourrey C."/>
            <person name="LaButti K."/>
            <person name="Lindquist E.A."/>
            <person name="Lipzen A."/>
            <person name="Lundell T."/>
            <person name="Morin E."/>
            <person name="Murat C."/>
            <person name="Sun H."/>
            <person name="Tunlid A."/>
            <person name="Henrissat B."/>
            <person name="Grigoriev I.V."/>
            <person name="Hibbett D.S."/>
            <person name="Martin F."/>
            <person name="Nordberg H.P."/>
            <person name="Cantor M.N."/>
            <person name="Hua S.X."/>
        </authorList>
    </citation>
    <scope>NUCLEOTIDE SEQUENCE [LARGE SCALE GENOMIC DNA]</scope>
    <source>
        <strain evidence="2 3">441</strain>
    </source>
</reference>
<dbReference type="OrthoDB" id="4748970at2759"/>
<sequence>MALLQQDPVQYPTEFDYQSTSPSTKPHNISTTSAFDAYDFKSPPFRTSSYNGSYQNSPYSGHSDLSFDPDGPENMGLLGDELNGLMGAREDYDPSEYDPPNSSALLMFDGDFLDPNGAPLSVSVTPAPLDQHSPLSFDHSSPSSNDDGAPRSRTSSVSSNHNPQIHAGSSPRLDVAHSFEQLRFESPHWQANRLPVDRATSPPKKPQSPPQLLIPDNSPSARSMFSQDPPLINAPEGDGGFMTSGPQLHIVPATPVSGGGAASQSVPFQSTLETLHQGKSIPLM</sequence>
<feature type="region of interest" description="Disordered" evidence="1">
    <location>
        <begin position="1"/>
        <end position="31"/>
    </location>
</feature>
<feature type="region of interest" description="Disordered" evidence="1">
    <location>
        <begin position="46"/>
        <end position="103"/>
    </location>
</feature>
<feature type="compositionally biased region" description="Polar residues" evidence="1">
    <location>
        <begin position="46"/>
        <end position="60"/>
    </location>
</feature>
<dbReference type="EMBL" id="KN833691">
    <property type="protein sequence ID" value="KIK28833.1"/>
    <property type="molecule type" value="Genomic_DNA"/>
</dbReference>
<feature type="region of interest" description="Disordered" evidence="1">
    <location>
        <begin position="116"/>
        <end position="265"/>
    </location>
</feature>
<feature type="compositionally biased region" description="Basic and acidic residues" evidence="1">
    <location>
        <begin position="174"/>
        <end position="186"/>
    </location>
</feature>
<organism evidence="2 3">
    <name type="scientific">Pisolithus microcarpus 441</name>
    <dbReference type="NCBI Taxonomy" id="765257"/>
    <lineage>
        <taxon>Eukaryota</taxon>
        <taxon>Fungi</taxon>
        <taxon>Dikarya</taxon>
        <taxon>Basidiomycota</taxon>
        <taxon>Agaricomycotina</taxon>
        <taxon>Agaricomycetes</taxon>
        <taxon>Agaricomycetidae</taxon>
        <taxon>Boletales</taxon>
        <taxon>Sclerodermatineae</taxon>
        <taxon>Pisolithaceae</taxon>
        <taxon>Pisolithus</taxon>
    </lineage>
</organism>
<protein>
    <submittedName>
        <fullName evidence="2">Uncharacterized protein</fullName>
    </submittedName>
</protein>
<dbReference type="HOGENOM" id="CLU_057564_1_0_1"/>